<dbReference type="STRING" id="1182541.W9YUX5"/>
<dbReference type="InterPro" id="IPR036291">
    <property type="entry name" value="NAD(P)-bd_dom_sf"/>
</dbReference>
<dbReference type="PRINTS" id="PR00081">
    <property type="entry name" value="GDHRDH"/>
</dbReference>
<comment type="caution">
    <text evidence="2">The sequence shown here is derived from an EMBL/GenBank/DDBJ whole genome shotgun (WGS) entry which is preliminary data.</text>
</comment>
<dbReference type="OrthoDB" id="1933717at2759"/>
<dbReference type="Proteomes" id="UP000019484">
    <property type="component" value="Unassembled WGS sequence"/>
</dbReference>
<dbReference type="GO" id="GO:0048038">
    <property type="term" value="F:quinone binding"/>
    <property type="evidence" value="ECO:0007669"/>
    <property type="project" value="TreeGrafter"/>
</dbReference>
<dbReference type="SUPFAM" id="SSF51735">
    <property type="entry name" value="NAD(P)-binding Rossmann-fold domains"/>
    <property type="match status" value="1"/>
</dbReference>
<dbReference type="RefSeq" id="XP_007720964.1">
    <property type="nucleotide sequence ID" value="XM_007722774.1"/>
</dbReference>
<dbReference type="CDD" id="cd05233">
    <property type="entry name" value="SDR_c"/>
    <property type="match status" value="1"/>
</dbReference>
<dbReference type="AlphaFoldDB" id="W9YUX5"/>
<dbReference type="HOGENOM" id="CLU_010194_8_2_1"/>
<evidence type="ECO:0000313" key="3">
    <source>
        <dbReference type="Proteomes" id="UP000019484"/>
    </source>
</evidence>
<dbReference type="InterPro" id="IPR002347">
    <property type="entry name" value="SDR_fam"/>
</dbReference>
<dbReference type="GO" id="GO:0016616">
    <property type="term" value="F:oxidoreductase activity, acting on the CH-OH group of donors, NAD or NADP as acceptor"/>
    <property type="evidence" value="ECO:0007669"/>
    <property type="project" value="TreeGrafter"/>
</dbReference>
<sequence>MDMHAIKDLLKQYTVSNVTKAIHRTPYPAILPTRPELSQAGRTVLVTGGGTGVGFGVARNFVQASADTVIIVGRRAAVLDTAASSLEQIAKAAGTSTKIITKTCDITNIAQIEALWKDLSAQKITVDVFVSNAVKFTEPKPLLELGADEVWSQMEANVKAPIYFAQQFCTQPGGGQKFIINITSAVIHTNADPVIQQRPAYSLTKGAGTLYFYLLANEVPADKVQIVSFHPGLIYNEMWGEGGFDEHDDLFDSADIPGGVAVWGASKEAAFLHGRFFWATWDVNELSTGELRKRCETDPYFLTPSVIGLKGRSLA</sequence>
<comment type="similarity">
    <text evidence="1">Belongs to the short-chain dehydrogenases/reductases (SDR) family.</text>
</comment>
<proteinExistence type="inferred from homology"/>
<dbReference type="Pfam" id="PF00106">
    <property type="entry name" value="adh_short"/>
    <property type="match status" value="1"/>
</dbReference>
<dbReference type="PANTHER" id="PTHR42760">
    <property type="entry name" value="SHORT-CHAIN DEHYDROGENASES/REDUCTASES FAMILY MEMBER"/>
    <property type="match status" value="1"/>
</dbReference>
<protein>
    <submittedName>
        <fullName evidence="2">Uncharacterized protein</fullName>
    </submittedName>
</protein>
<dbReference type="GeneID" id="19156763"/>
<dbReference type="EMBL" id="AMWN01000002">
    <property type="protein sequence ID" value="EXJ93470.1"/>
    <property type="molecule type" value="Genomic_DNA"/>
</dbReference>
<dbReference type="PANTHER" id="PTHR42760:SF122">
    <property type="entry name" value="NAD(P)-BINDING PROTEIN"/>
    <property type="match status" value="1"/>
</dbReference>
<evidence type="ECO:0000313" key="2">
    <source>
        <dbReference type="EMBL" id="EXJ93470.1"/>
    </source>
</evidence>
<name>W9YUX5_9EURO</name>
<dbReference type="Gene3D" id="3.40.50.720">
    <property type="entry name" value="NAD(P)-binding Rossmann-like Domain"/>
    <property type="match status" value="1"/>
</dbReference>
<keyword evidence="3" id="KW-1185">Reference proteome</keyword>
<accession>W9YUX5</accession>
<reference evidence="2 3" key="1">
    <citation type="submission" date="2013-03" db="EMBL/GenBank/DDBJ databases">
        <title>The Genome Sequence of Capronia coronata CBS 617.96.</title>
        <authorList>
            <consortium name="The Broad Institute Genomics Platform"/>
            <person name="Cuomo C."/>
            <person name="de Hoog S."/>
            <person name="Gorbushina A."/>
            <person name="Walker B."/>
            <person name="Young S.K."/>
            <person name="Zeng Q."/>
            <person name="Gargeya S."/>
            <person name="Fitzgerald M."/>
            <person name="Haas B."/>
            <person name="Abouelleil A."/>
            <person name="Allen A.W."/>
            <person name="Alvarado L."/>
            <person name="Arachchi H.M."/>
            <person name="Berlin A.M."/>
            <person name="Chapman S.B."/>
            <person name="Gainer-Dewar J."/>
            <person name="Goldberg J."/>
            <person name="Griggs A."/>
            <person name="Gujja S."/>
            <person name="Hansen M."/>
            <person name="Howarth C."/>
            <person name="Imamovic A."/>
            <person name="Ireland A."/>
            <person name="Larimer J."/>
            <person name="McCowan C."/>
            <person name="Murphy C."/>
            <person name="Pearson M."/>
            <person name="Poon T.W."/>
            <person name="Priest M."/>
            <person name="Roberts A."/>
            <person name="Saif S."/>
            <person name="Shea T."/>
            <person name="Sisk P."/>
            <person name="Sykes S."/>
            <person name="Wortman J."/>
            <person name="Nusbaum C."/>
            <person name="Birren B."/>
        </authorList>
    </citation>
    <scope>NUCLEOTIDE SEQUENCE [LARGE SCALE GENOMIC DNA]</scope>
    <source>
        <strain evidence="2 3">CBS 617.96</strain>
    </source>
</reference>
<evidence type="ECO:0000256" key="1">
    <source>
        <dbReference type="ARBA" id="ARBA00006484"/>
    </source>
</evidence>
<gene>
    <name evidence="2" type="ORF">A1O1_01862</name>
</gene>
<dbReference type="eggNOG" id="KOG1205">
    <property type="taxonomic scope" value="Eukaryota"/>
</dbReference>
<dbReference type="GO" id="GO:0006633">
    <property type="term" value="P:fatty acid biosynthetic process"/>
    <property type="evidence" value="ECO:0007669"/>
    <property type="project" value="TreeGrafter"/>
</dbReference>
<organism evidence="2 3">
    <name type="scientific">Capronia coronata CBS 617.96</name>
    <dbReference type="NCBI Taxonomy" id="1182541"/>
    <lineage>
        <taxon>Eukaryota</taxon>
        <taxon>Fungi</taxon>
        <taxon>Dikarya</taxon>
        <taxon>Ascomycota</taxon>
        <taxon>Pezizomycotina</taxon>
        <taxon>Eurotiomycetes</taxon>
        <taxon>Chaetothyriomycetidae</taxon>
        <taxon>Chaetothyriales</taxon>
        <taxon>Herpotrichiellaceae</taxon>
        <taxon>Capronia</taxon>
    </lineage>
</organism>